<dbReference type="Gene3D" id="3.40.50.300">
    <property type="entry name" value="P-loop containing nucleotide triphosphate hydrolases"/>
    <property type="match status" value="1"/>
</dbReference>
<feature type="domain" description="FeoB-type G" evidence="17">
    <location>
        <begin position="6"/>
        <end position="168"/>
    </location>
</feature>
<comment type="similarity">
    <text evidence="16">Belongs to the TRAFAC class TrmE-Era-EngA-EngB-Septin-like GTPase superfamily. FeoB GTPase (TC 9.A.8) family.</text>
</comment>
<evidence type="ECO:0000313" key="18">
    <source>
        <dbReference type="EMBL" id="AGW13172.1"/>
    </source>
</evidence>
<organism evidence="18 19">
    <name type="scientific">Megalodesulfovibrio gigas (strain ATCC 19364 / DSM 1382 / NCIMB 9332 / VKM B-1759)</name>
    <name type="common">Desulfovibrio gigas</name>
    <dbReference type="NCBI Taxonomy" id="1121448"/>
    <lineage>
        <taxon>Bacteria</taxon>
        <taxon>Pseudomonadati</taxon>
        <taxon>Thermodesulfobacteriota</taxon>
        <taxon>Desulfovibrionia</taxon>
        <taxon>Desulfovibrionales</taxon>
        <taxon>Desulfovibrionaceae</taxon>
        <taxon>Megalodesulfovibrio</taxon>
    </lineage>
</organism>
<feature type="binding site" evidence="15">
    <location>
        <position position="28"/>
    </location>
    <ligand>
        <name>Mg(2+)</name>
        <dbReference type="ChEBI" id="CHEBI:18420"/>
        <label>2</label>
    </ligand>
</feature>
<dbReference type="HOGENOM" id="CLU_013350_3_0_7"/>
<evidence type="ECO:0000256" key="7">
    <source>
        <dbReference type="ARBA" id="ARBA00022741"/>
    </source>
</evidence>
<feature type="binding site" evidence="14">
    <location>
        <begin position="119"/>
        <end position="122"/>
    </location>
    <ligand>
        <name>GTP</name>
        <dbReference type="ChEBI" id="CHEBI:37565"/>
        <label>1</label>
    </ligand>
</feature>
<evidence type="ECO:0000256" key="10">
    <source>
        <dbReference type="ARBA" id="ARBA00023065"/>
    </source>
</evidence>
<reference evidence="19" key="2">
    <citation type="submission" date="2013-07" db="EMBL/GenBank/DDBJ databases">
        <authorList>
            <person name="Morais-Silva F.O."/>
            <person name="Rezende A.M."/>
            <person name="Pimentel C."/>
            <person name="Resende D.M."/>
            <person name="Santos C.I."/>
            <person name="Clemente C."/>
            <person name="de Oliveira L.M."/>
            <person name="da Silva S.M."/>
            <person name="Costa D.A."/>
            <person name="Varela-Raposo A."/>
            <person name="Horacio E.C.A."/>
            <person name="Matos M."/>
            <person name="Flores O."/>
            <person name="Ruiz J.C."/>
            <person name="Rodrigues-Pousada C."/>
        </authorList>
    </citation>
    <scope>NUCLEOTIDE SEQUENCE [LARGE SCALE GENOMIC DNA]</scope>
    <source>
        <strain evidence="19">ATCC 19364 / DSM 1382 / NCIMB 9332 / VKM B-1759</strain>
    </source>
</reference>
<evidence type="ECO:0000256" key="12">
    <source>
        <dbReference type="ARBA" id="ARBA00023136"/>
    </source>
</evidence>
<reference evidence="18 19" key="1">
    <citation type="journal article" date="2013" name="J. Bacteriol.">
        <title>Roles of HynAB and Ech, the only two hydrogenases found in the model sulfate reducer Desulfovibrio gigas.</title>
        <authorList>
            <person name="Morais-Silva F.O."/>
            <person name="Santos C.I."/>
            <person name="Rodrigues R."/>
            <person name="Pereira I.A."/>
            <person name="Rodrigues-Pousada C."/>
        </authorList>
    </citation>
    <scope>NUCLEOTIDE SEQUENCE [LARGE SCALE GENOMIC DNA]</scope>
    <source>
        <strain evidence="19">ATCC 19364 / DSM 1382 / NCIMB 9332 / VKM B-1759</strain>
    </source>
</reference>
<evidence type="ECO:0000256" key="3">
    <source>
        <dbReference type="ARBA" id="ARBA00022475"/>
    </source>
</evidence>
<keyword evidence="15" id="KW-0460">Magnesium</keyword>
<keyword evidence="4 16" id="KW-0410">Iron transport</keyword>
<keyword evidence="8 16" id="KW-1133">Transmembrane helix</keyword>
<dbReference type="GO" id="GO:0046872">
    <property type="term" value="F:metal ion binding"/>
    <property type="evidence" value="ECO:0007669"/>
    <property type="project" value="UniProtKB-KW"/>
</dbReference>
<keyword evidence="5" id="KW-0997">Cell inner membrane</keyword>
<keyword evidence="10" id="KW-0406">Ion transport</keyword>
<feature type="binding site" evidence="15">
    <location>
        <position position="25"/>
    </location>
    <ligand>
        <name>Mg(2+)</name>
        <dbReference type="ChEBI" id="CHEBI:18420"/>
        <label>2</label>
    </ligand>
</feature>
<dbReference type="Pfam" id="PF07670">
    <property type="entry name" value="Gate"/>
    <property type="match status" value="2"/>
</dbReference>
<dbReference type="GO" id="GO:0005525">
    <property type="term" value="F:GTP binding"/>
    <property type="evidence" value="ECO:0007669"/>
    <property type="project" value="UniProtKB-KW"/>
</dbReference>
<dbReference type="InterPro" id="IPR011642">
    <property type="entry name" value="Gate_dom"/>
</dbReference>
<dbReference type="PANTHER" id="PTHR43185:SF1">
    <property type="entry name" value="FE(2+) TRANSPORTER FEOB"/>
    <property type="match status" value="1"/>
</dbReference>
<dbReference type="CDD" id="cd01879">
    <property type="entry name" value="FeoB"/>
    <property type="match status" value="1"/>
</dbReference>
<evidence type="ECO:0000256" key="13">
    <source>
        <dbReference type="NCBIfam" id="TIGR00437"/>
    </source>
</evidence>
<evidence type="ECO:0000259" key="17">
    <source>
        <dbReference type="PROSITE" id="PS51711"/>
    </source>
</evidence>
<sequence length="698" mass="75703">MAAKHTASVALAGNPNAGKTTLFNALTGARQHVGNYPGITVERKEGVAVVDGREVRILDLPGTYSLSAYSPEELVARNVLVSERPQVVVGVLNAACLERNLYLAVQLMELGAPLMLALNMMDEAEAQGMRINMPRLAELLGVPVLPLVAKRGKGVRELMALVTARLDAPVQATPLHVSYGPDLDVALTGMQRLIEQHHFLTDRYPARWIALKYLEEDAEVLAQGRQAGAVSAQLEEIAAKTATHCRNTLEVEPEAIIADYRYGFIASLMRKGVLSREVAEERRAFSEKVDRVLTQRMLGPVLMFGILLGLYHAVFTLGETPMGWMEMVFGWLSETASGVLPEGALRSLIVSGIIEGVGGVFSFVPLIMIMFFLLAFLEDTGYMARVAYMLDRVFRIFGLHGSSVMPLIISGGVGGGCAVPGVMAARTLRSPKERLATILTAPFMTCGAKLPVFILVTGVVLPDHQAWGMFALTLAGWAMALVGARVLRWTVIRGPATPFVMELPPYRFPTMRGLLIHTWERTWQYIKKAGTVILAISILIWAAMTYPSLPEEQAAALPDEAAIAEASLEYSVAGRIGKALEPLSSLAGFDWRTNIALVGGFAAKEVIVSTLGTAYSLGEVDAEDASSLSERLAANPNFTMAAAIALMLFVLIYAPCFVTVVTIWRESNWKWALFSTAYSTVTAYVLAVAVFQGLSRIL</sequence>
<dbReference type="GO" id="GO:0015093">
    <property type="term" value="F:ferrous iron transmembrane transporter activity"/>
    <property type="evidence" value="ECO:0007669"/>
    <property type="project" value="UniProtKB-UniRule"/>
</dbReference>
<name>T2GB97_MEGG1</name>
<evidence type="ECO:0000256" key="11">
    <source>
        <dbReference type="ARBA" id="ARBA00023134"/>
    </source>
</evidence>
<dbReference type="NCBIfam" id="TIGR00231">
    <property type="entry name" value="small_GTP"/>
    <property type="match status" value="1"/>
</dbReference>
<feature type="binding site" evidence="15">
    <location>
        <position position="24"/>
    </location>
    <ligand>
        <name>Mg(2+)</name>
        <dbReference type="ChEBI" id="CHEBI:18420"/>
        <label>2</label>
    </ligand>
</feature>
<dbReference type="GO" id="GO:0005886">
    <property type="term" value="C:plasma membrane"/>
    <property type="evidence" value="ECO:0007669"/>
    <property type="project" value="UniProtKB-SubCell"/>
</dbReference>
<dbReference type="InterPro" id="IPR050860">
    <property type="entry name" value="FeoB_GTPase"/>
</dbReference>
<dbReference type="SUPFAM" id="SSF52540">
    <property type="entry name" value="P-loop containing nucleoside triphosphate hydrolases"/>
    <property type="match status" value="1"/>
</dbReference>
<keyword evidence="7 14" id="KW-0547">Nucleotide-binding</keyword>
<feature type="binding site" evidence="15">
    <location>
        <position position="27"/>
    </location>
    <ligand>
        <name>Mg(2+)</name>
        <dbReference type="ChEBI" id="CHEBI:18420"/>
        <label>2</label>
    </ligand>
</feature>
<dbReference type="PROSITE" id="PS51711">
    <property type="entry name" value="G_FEOB"/>
    <property type="match status" value="1"/>
</dbReference>
<feature type="transmembrane region" description="Helical" evidence="16">
    <location>
        <begin position="435"/>
        <end position="461"/>
    </location>
</feature>
<dbReference type="InterPro" id="IPR027417">
    <property type="entry name" value="P-loop_NTPase"/>
</dbReference>
<dbReference type="Pfam" id="PF07664">
    <property type="entry name" value="FeoB_C"/>
    <property type="match status" value="1"/>
</dbReference>
<dbReference type="AlphaFoldDB" id="T2GB97"/>
<dbReference type="InterPro" id="IPR030389">
    <property type="entry name" value="G_FEOB_dom"/>
</dbReference>
<dbReference type="InterPro" id="IPR041069">
    <property type="entry name" value="FeoB_Cyto"/>
</dbReference>
<feature type="transmembrane region" description="Helical" evidence="16">
    <location>
        <begin position="397"/>
        <end position="423"/>
    </location>
</feature>
<dbReference type="InterPro" id="IPR003373">
    <property type="entry name" value="Fe2_transport_prot-B"/>
</dbReference>
<keyword evidence="3" id="KW-1003">Cell membrane</keyword>
<dbReference type="RefSeq" id="WP_021759966.1">
    <property type="nucleotide sequence ID" value="NC_022444.1"/>
</dbReference>
<dbReference type="InterPro" id="IPR006073">
    <property type="entry name" value="GTP-bd"/>
</dbReference>
<evidence type="ECO:0000256" key="14">
    <source>
        <dbReference type="PIRSR" id="PIRSR603373-1"/>
    </source>
</evidence>
<evidence type="ECO:0000256" key="2">
    <source>
        <dbReference type="ARBA" id="ARBA00022448"/>
    </source>
</evidence>
<keyword evidence="19" id="KW-1185">Reference proteome</keyword>
<feature type="binding site" evidence="14">
    <location>
        <begin position="38"/>
        <end position="42"/>
    </location>
    <ligand>
        <name>GTP</name>
        <dbReference type="ChEBI" id="CHEBI:37565"/>
        <label>1</label>
    </ligand>
</feature>
<dbReference type="Pfam" id="PF02421">
    <property type="entry name" value="FeoB_N"/>
    <property type="match status" value="1"/>
</dbReference>
<evidence type="ECO:0000256" key="1">
    <source>
        <dbReference type="ARBA" id="ARBA00004429"/>
    </source>
</evidence>
<dbReference type="PRINTS" id="PR00326">
    <property type="entry name" value="GTP1OBG"/>
</dbReference>
<keyword evidence="2 16" id="KW-0813">Transport</keyword>
<keyword evidence="6 16" id="KW-0812">Transmembrane</keyword>
<keyword evidence="15" id="KW-0479">Metal-binding</keyword>
<keyword evidence="12 16" id="KW-0472">Membrane</keyword>
<dbReference type="PATRIC" id="fig|1121448.10.peg.1318"/>
<keyword evidence="11 14" id="KW-0342">GTP-binding</keyword>
<evidence type="ECO:0000256" key="16">
    <source>
        <dbReference type="RuleBase" id="RU362098"/>
    </source>
</evidence>
<feature type="transmembrane region" description="Helical" evidence="16">
    <location>
        <begin position="671"/>
        <end position="694"/>
    </location>
</feature>
<feature type="transmembrane region" description="Helical" evidence="16">
    <location>
        <begin position="529"/>
        <end position="549"/>
    </location>
</feature>
<dbReference type="NCBIfam" id="TIGR00437">
    <property type="entry name" value="feoB"/>
    <property type="match status" value="1"/>
</dbReference>
<dbReference type="InterPro" id="IPR011640">
    <property type="entry name" value="Fe2_transport_prot_B_C"/>
</dbReference>
<keyword evidence="9 16" id="KW-0408">Iron</keyword>
<dbReference type="PANTHER" id="PTHR43185">
    <property type="entry name" value="FERROUS IRON TRANSPORT PROTEIN B"/>
    <property type="match status" value="1"/>
</dbReference>
<dbReference type="FunFam" id="3.40.50.300:FF:000426">
    <property type="entry name" value="Ferrous iron transport protein B"/>
    <property type="match status" value="1"/>
</dbReference>
<protein>
    <recommendedName>
        <fullName evidence="13 16">Ferrous iron transport protein B</fullName>
    </recommendedName>
</protein>
<dbReference type="eggNOG" id="COG0370">
    <property type="taxonomic scope" value="Bacteria"/>
</dbReference>
<feature type="transmembrane region" description="Helical" evidence="16">
    <location>
        <begin position="297"/>
        <end position="317"/>
    </location>
</feature>
<dbReference type="EMBL" id="CP006585">
    <property type="protein sequence ID" value="AGW13172.1"/>
    <property type="molecule type" value="Genomic_DNA"/>
</dbReference>
<dbReference type="InterPro" id="IPR005225">
    <property type="entry name" value="Small_GTP-bd"/>
</dbReference>
<comment type="subcellular location">
    <subcellularLocation>
        <location evidence="1 16">Cell inner membrane</location>
        <topology evidence="1 16">Multi-pass membrane protein</topology>
    </subcellularLocation>
</comment>
<evidence type="ECO:0000256" key="9">
    <source>
        <dbReference type="ARBA" id="ARBA00023004"/>
    </source>
</evidence>
<dbReference type="OrthoDB" id="9809127at2"/>
<dbReference type="Gene3D" id="1.10.287.1770">
    <property type="match status" value="1"/>
</dbReference>
<evidence type="ECO:0000256" key="4">
    <source>
        <dbReference type="ARBA" id="ARBA00022496"/>
    </source>
</evidence>
<feature type="binding site" evidence="14">
    <location>
        <begin position="13"/>
        <end position="20"/>
    </location>
    <ligand>
        <name>GTP</name>
        <dbReference type="ChEBI" id="CHEBI:37565"/>
        <label>1</label>
    </ligand>
</feature>
<feature type="transmembrane region" description="Helical" evidence="16">
    <location>
        <begin position="356"/>
        <end position="377"/>
    </location>
</feature>
<comment type="function">
    <text evidence="16">Probable transporter of a GTP-driven Fe(2+) uptake system.</text>
</comment>
<dbReference type="STRING" id="1121448.DGI_1321"/>
<evidence type="ECO:0000256" key="6">
    <source>
        <dbReference type="ARBA" id="ARBA00022692"/>
    </source>
</evidence>
<feature type="transmembrane region" description="Helical" evidence="16">
    <location>
        <begin position="467"/>
        <end position="487"/>
    </location>
</feature>
<accession>T2GB97</accession>
<evidence type="ECO:0000313" key="19">
    <source>
        <dbReference type="Proteomes" id="UP000016587"/>
    </source>
</evidence>
<proteinExistence type="inferred from homology"/>
<evidence type="ECO:0000256" key="15">
    <source>
        <dbReference type="PIRSR" id="PIRSR603373-2"/>
    </source>
</evidence>
<feature type="transmembrane region" description="Helical" evidence="16">
    <location>
        <begin position="638"/>
        <end position="664"/>
    </location>
</feature>
<dbReference type="Proteomes" id="UP000016587">
    <property type="component" value="Chromosome"/>
</dbReference>
<dbReference type="KEGG" id="dgg:DGI_1321"/>
<evidence type="ECO:0000256" key="8">
    <source>
        <dbReference type="ARBA" id="ARBA00022989"/>
    </source>
</evidence>
<gene>
    <name evidence="18" type="ORF">DGI_1321</name>
</gene>
<evidence type="ECO:0000256" key="5">
    <source>
        <dbReference type="ARBA" id="ARBA00022519"/>
    </source>
</evidence>
<dbReference type="Pfam" id="PF17910">
    <property type="entry name" value="FeoB_Cyto"/>
    <property type="match status" value="1"/>
</dbReference>
<feature type="binding site" evidence="14">
    <location>
        <begin position="59"/>
        <end position="62"/>
    </location>
    <ligand>
        <name>GTP</name>
        <dbReference type="ChEBI" id="CHEBI:37565"/>
        <label>1</label>
    </ligand>
</feature>